<dbReference type="Proteomes" id="UP000215914">
    <property type="component" value="Unassembled WGS sequence"/>
</dbReference>
<dbReference type="InterPro" id="IPR003871">
    <property type="entry name" value="RFA1B/D_OB_1st"/>
</dbReference>
<feature type="domain" description="Replication factor A C-terminal" evidence="3">
    <location>
        <begin position="490"/>
        <end position="611"/>
    </location>
</feature>
<evidence type="ECO:0000259" key="3">
    <source>
        <dbReference type="Pfam" id="PF08646"/>
    </source>
</evidence>
<gene>
    <name evidence="5" type="ORF">HanXRQr2_Chr02g0073081</name>
</gene>
<protein>
    <submittedName>
        <fullName evidence="5">Replication protein A, OB</fullName>
    </submittedName>
</protein>
<dbReference type="InterPro" id="IPR031657">
    <property type="entry name" value="REPA_OB_2"/>
</dbReference>
<dbReference type="Pfam" id="PF16900">
    <property type="entry name" value="REPA_OB_2"/>
    <property type="match status" value="1"/>
</dbReference>
<proteinExistence type="predicted"/>
<dbReference type="GO" id="GO:0006289">
    <property type="term" value="P:nucleotide-excision repair"/>
    <property type="evidence" value="ECO:0000318"/>
    <property type="project" value="GO_Central"/>
</dbReference>
<dbReference type="CDD" id="cd04481">
    <property type="entry name" value="RPA1_DBD_B_like"/>
    <property type="match status" value="1"/>
</dbReference>
<dbReference type="InterPro" id="IPR012340">
    <property type="entry name" value="NA-bd_OB-fold"/>
</dbReference>
<accession>A0A9K3P055</accession>
<dbReference type="PANTHER" id="PTHR47165:SF4">
    <property type="entry name" value="OS03G0429900 PROTEIN"/>
    <property type="match status" value="1"/>
</dbReference>
<evidence type="ECO:0000313" key="6">
    <source>
        <dbReference type="Proteomes" id="UP000215914"/>
    </source>
</evidence>
<keyword evidence="1" id="KW-0238">DNA-binding</keyword>
<dbReference type="GO" id="GO:0005662">
    <property type="term" value="C:DNA replication factor A complex"/>
    <property type="evidence" value="ECO:0000318"/>
    <property type="project" value="GO_Central"/>
</dbReference>
<dbReference type="GO" id="GO:0006260">
    <property type="term" value="P:DNA replication"/>
    <property type="evidence" value="ECO:0000318"/>
    <property type="project" value="GO_Central"/>
</dbReference>
<dbReference type="SUPFAM" id="SSF50249">
    <property type="entry name" value="Nucleic acid-binding proteins"/>
    <property type="match status" value="3"/>
</dbReference>
<dbReference type="GO" id="GO:0007004">
    <property type="term" value="P:telomere maintenance via telomerase"/>
    <property type="evidence" value="ECO:0000318"/>
    <property type="project" value="GO_Central"/>
</dbReference>
<dbReference type="Gene3D" id="2.40.50.140">
    <property type="entry name" value="Nucleic acid-binding proteins"/>
    <property type="match status" value="3"/>
</dbReference>
<dbReference type="GO" id="GO:0003684">
    <property type="term" value="F:damaged DNA binding"/>
    <property type="evidence" value="ECO:0000318"/>
    <property type="project" value="GO_Central"/>
</dbReference>
<dbReference type="Gramene" id="mRNA:HanXRQr2_Chr02g0073081">
    <property type="protein sequence ID" value="mRNA:HanXRQr2_Chr02g0073081"/>
    <property type="gene ID" value="HanXRQr2_Chr02g0073081"/>
</dbReference>
<reference evidence="5" key="1">
    <citation type="journal article" date="2017" name="Nature">
        <title>The sunflower genome provides insights into oil metabolism, flowering and Asterid evolution.</title>
        <authorList>
            <person name="Badouin H."/>
            <person name="Gouzy J."/>
            <person name="Grassa C.J."/>
            <person name="Murat F."/>
            <person name="Staton S.E."/>
            <person name="Cottret L."/>
            <person name="Lelandais-Briere C."/>
            <person name="Owens G.L."/>
            <person name="Carrere S."/>
            <person name="Mayjonade B."/>
            <person name="Legrand L."/>
            <person name="Gill N."/>
            <person name="Kane N.C."/>
            <person name="Bowers J.E."/>
            <person name="Hubner S."/>
            <person name="Bellec A."/>
            <person name="Berard A."/>
            <person name="Berges H."/>
            <person name="Blanchet N."/>
            <person name="Boniface M.C."/>
            <person name="Brunel D."/>
            <person name="Catrice O."/>
            <person name="Chaidir N."/>
            <person name="Claudel C."/>
            <person name="Donnadieu C."/>
            <person name="Faraut T."/>
            <person name="Fievet G."/>
            <person name="Helmstetter N."/>
            <person name="King M."/>
            <person name="Knapp S.J."/>
            <person name="Lai Z."/>
            <person name="Le Paslier M.C."/>
            <person name="Lippi Y."/>
            <person name="Lorenzon L."/>
            <person name="Mandel J.R."/>
            <person name="Marage G."/>
            <person name="Marchand G."/>
            <person name="Marquand E."/>
            <person name="Bret-Mestries E."/>
            <person name="Morien E."/>
            <person name="Nambeesan S."/>
            <person name="Nguyen T."/>
            <person name="Pegot-Espagnet P."/>
            <person name="Pouilly N."/>
            <person name="Raftis F."/>
            <person name="Sallet E."/>
            <person name="Schiex T."/>
            <person name="Thomas J."/>
            <person name="Vandecasteele C."/>
            <person name="Vares D."/>
            <person name="Vear F."/>
            <person name="Vautrin S."/>
            <person name="Crespi M."/>
            <person name="Mangin B."/>
            <person name="Burke J.M."/>
            <person name="Salse J."/>
            <person name="Munos S."/>
            <person name="Vincourt P."/>
            <person name="Rieseberg L.H."/>
            <person name="Langlade N.B."/>
        </authorList>
    </citation>
    <scope>NUCLEOTIDE SEQUENCE</scope>
    <source>
        <tissue evidence="5">Leaves</tissue>
    </source>
</reference>
<dbReference type="PANTHER" id="PTHR47165">
    <property type="entry name" value="OS03G0429900 PROTEIN"/>
    <property type="match status" value="1"/>
</dbReference>
<dbReference type="AlphaFoldDB" id="A0A9K3P055"/>
<dbReference type="Pfam" id="PF02721">
    <property type="entry name" value="DUF223"/>
    <property type="match status" value="1"/>
</dbReference>
<reference evidence="5" key="2">
    <citation type="submission" date="2020-06" db="EMBL/GenBank/DDBJ databases">
        <title>Helianthus annuus Genome sequencing and assembly Release 2.</title>
        <authorList>
            <person name="Gouzy J."/>
            <person name="Langlade N."/>
            <person name="Munos S."/>
        </authorList>
    </citation>
    <scope>NUCLEOTIDE SEQUENCE</scope>
    <source>
        <tissue evidence="5">Leaves</tissue>
    </source>
</reference>
<keyword evidence="6" id="KW-1185">Reference proteome</keyword>
<sequence length="663" mass="75459">MYLGNKEFHVKVQSFNGKVCFTAGIDVIVTQYQLEAGSYFLFTKWFGHSFHLRVFDKNGIEMNFDHVHVDDVDIAPIDSLQDLPPTAVAEQATGHIIRFVRMAADYFRLPDDVSRKAKLDLGVKSITIRLLHLNPQKESPNGTIRQERLEGYCYALSSWSRFMNIAGIKVYSMHVPSSLTYTLRRYLMENHNITMLRAVDAFQEQFSVKVRVIRVWEHPERRNPSQLYSFDMIIMDEEGTKMEATCLNRVLPQFRPSLVEKKCLIIRNPTIGFNNSTYRYVDNQNRLCFQGTTEVIPCEDIGGSPYGFDFLSFPDILNSNAISNSTVDVIGYLIRSFPKETVNNKSTGKQAVKVTIEISDLEGRTVFLTLWDQYCDKVLSFFESIKGKNIHAIIILQFGKVKWWNGVAYVNNSYTVSRLFCNHDCPEVDEFRNRLFENSIEVSESTSLGSMAKSVEEEILKSKDFLNICDVFSLKTVCKVIVLGNILGVYKDEGWFYEGCNRCNKKIKKVVNLSEDTQESGSAVTKEVLTCVSDRCAFKTITSSLKFKIQLRVQDPSASVTLTLFDREARKLLGKSVDDILTANPEFRSDSMKIPAEVDALVGQTAAFKIDVTGYVLKYNIHKYGILKLTVDPNVISVQWRSLTKSSEGAESHVTQFIYCINI</sequence>
<feature type="domain" description="Replication protein A 70 kDa DNA-binding subunit B/D first OB fold" evidence="2">
    <location>
        <begin position="194"/>
        <end position="298"/>
    </location>
</feature>
<organism evidence="5 6">
    <name type="scientific">Helianthus annuus</name>
    <name type="common">Common sunflower</name>
    <dbReference type="NCBI Taxonomy" id="4232"/>
    <lineage>
        <taxon>Eukaryota</taxon>
        <taxon>Viridiplantae</taxon>
        <taxon>Streptophyta</taxon>
        <taxon>Embryophyta</taxon>
        <taxon>Tracheophyta</taxon>
        <taxon>Spermatophyta</taxon>
        <taxon>Magnoliopsida</taxon>
        <taxon>eudicotyledons</taxon>
        <taxon>Gunneridae</taxon>
        <taxon>Pentapetalae</taxon>
        <taxon>asterids</taxon>
        <taxon>campanulids</taxon>
        <taxon>Asterales</taxon>
        <taxon>Asteraceae</taxon>
        <taxon>Asteroideae</taxon>
        <taxon>Heliantheae alliance</taxon>
        <taxon>Heliantheae</taxon>
        <taxon>Helianthus</taxon>
    </lineage>
</organism>
<dbReference type="Pfam" id="PF08646">
    <property type="entry name" value="Rep_fac-A_C"/>
    <property type="match status" value="1"/>
</dbReference>
<feature type="domain" description="Replication protein A OB" evidence="4">
    <location>
        <begin position="321"/>
        <end position="406"/>
    </location>
</feature>
<evidence type="ECO:0000313" key="5">
    <source>
        <dbReference type="EMBL" id="KAF5819036.1"/>
    </source>
</evidence>
<name>A0A9K3P055_HELAN</name>
<dbReference type="CDD" id="cd04480">
    <property type="entry name" value="RPA1_DBD_A_like"/>
    <property type="match status" value="1"/>
</dbReference>
<dbReference type="EMBL" id="MNCJ02000317">
    <property type="protein sequence ID" value="KAF5819036.1"/>
    <property type="molecule type" value="Genomic_DNA"/>
</dbReference>
<dbReference type="InterPro" id="IPR013955">
    <property type="entry name" value="Rep_factor-A_C"/>
</dbReference>
<evidence type="ECO:0000256" key="1">
    <source>
        <dbReference type="ARBA" id="ARBA00023125"/>
    </source>
</evidence>
<dbReference type="GO" id="GO:0043047">
    <property type="term" value="F:single-stranded telomeric DNA binding"/>
    <property type="evidence" value="ECO:0000318"/>
    <property type="project" value="GO_Central"/>
</dbReference>
<evidence type="ECO:0000259" key="4">
    <source>
        <dbReference type="Pfam" id="PF16900"/>
    </source>
</evidence>
<comment type="caution">
    <text evidence="5">The sequence shown here is derived from an EMBL/GenBank/DDBJ whole genome shotgun (WGS) entry which is preliminary data.</text>
</comment>
<dbReference type="GO" id="GO:0000724">
    <property type="term" value="P:double-strand break repair via homologous recombination"/>
    <property type="evidence" value="ECO:0000318"/>
    <property type="project" value="GO_Central"/>
</dbReference>
<evidence type="ECO:0000259" key="2">
    <source>
        <dbReference type="Pfam" id="PF02721"/>
    </source>
</evidence>
<dbReference type="GO" id="GO:0051321">
    <property type="term" value="P:meiotic cell cycle"/>
    <property type="evidence" value="ECO:0000318"/>
    <property type="project" value="GO_Central"/>
</dbReference>